<comment type="caution">
    <text evidence="1">The sequence shown here is derived from an EMBL/GenBank/DDBJ whole genome shotgun (WGS) entry which is preliminary data.</text>
</comment>
<proteinExistence type="predicted"/>
<protein>
    <submittedName>
        <fullName evidence="1">Uncharacterized protein</fullName>
    </submittedName>
</protein>
<gene>
    <name evidence="1" type="ORF">FOZ63_004212</name>
</gene>
<reference evidence="1 2" key="1">
    <citation type="submission" date="2020-04" db="EMBL/GenBank/DDBJ databases">
        <title>Perkinsus olseni comparative genomics.</title>
        <authorList>
            <person name="Bogema D.R."/>
        </authorList>
    </citation>
    <scope>NUCLEOTIDE SEQUENCE [LARGE SCALE GENOMIC DNA]</scope>
    <source>
        <strain evidence="1 2">ATCC PRA-207</strain>
    </source>
</reference>
<dbReference type="Proteomes" id="UP000553632">
    <property type="component" value="Unassembled WGS sequence"/>
</dbReference>
<dbReference type="AlphaFoldDB" id="A0A7J6T6M8"/>
<sequence>MSSGAPPSEEDPETTQFRKNINVWKDAVPDYSRVGQLVAVLIHIAVSQMKLALNLFNRCRNQFVNMSVPEQWMLKFAPTNMLQYSFLPEFVHCGADTRPVLDTFAIFMERLCRISCEDIIGGLRYRIAVLIHKTDIPHDRLSSMYSLALIMRGWLEGFPEFTTEYRARLGRYFPWEVGSCYDVSAIHSRIAKSLAGLQYLTDYAYSGLVVQQDRFWSGPRKKWLSIHNSIFNIIFDDLFRPWEGCGMAPSVYEFYTKWAKSFRRGDVLESVIGFVLPLLGDMCSPLMLLVVAIRLSEGDGAVYEIASNLRAVVRSNGAMNNLADPGSDKAAHEKIRREWHSALACVTHLHSQGGMKEGHDMWTRFIPDFGIVLHI</sequence>
<organism evidence="1 2">
    <name type="scientific">Perkinsus olseni</name>
    <name type="common">Perkinsus atlanticus</name>
    <dbReference type="NCBI Taxonomy" id="32597"/>
    <lineage>
        <taxon>Eukaryota</taxon>
        <taxon>Sar</taxon>
        <taxon>Alveolata</taxon>
        <taxon>Perkinsozoa</taxon>
        <taxon>Perkinsea</taxon>
        <taxon>Perkinsida</taxon>
        <taxon>Perkinsidae</taxon>
        <taxon>Perkinsus</taxon>
    </lineage>
</organism>
<dbReference type="EMBL" id="JABANO010012986">
    <property type="protein sequence ID" value="KAF4740888.1"/>
    <property type="molecule type" value="Genomic_DNA"/>
</dbReference>
<accession>A0A7J6T6M8</accession>
<evidence type="ECO:0000313" key="2">
    <source>
        <dbReference type="Proteomes" id="UP000553632"/>
    </source>
</evidence>
<name>A0A7J6T6M8_PEROL</name>
<keyword evidence="2" id="KW-1185">Reference proteome</keyword>
<evidence type="ECO:0000313" key="1">
    <source>
        <dbReference type="EMBL" id="KAF4740888.1"/>
    </source>
</evidence>